<proteinExistence type="predicted"/>
<reference evidence="2" key="1">
    <citation type="submission" date="2024-03" db="EMBL/GenBank/DDBJ databases">
        <title>WGS assembly of Saponaria officinalis var. Norfolk2.</title>
        <authorList>
            <person name="Jenkins J."/>
            <person name="Shu S."/>
            <person name="Grimwood J."/>
            <person name="Barry K."/>
            <person name="Goodstein D."/>
            <person name="Schmutz J."/>
            <person name="Leebens-Mack J."/>
            <person name="Osbourn A."/>
        </authorList>
    </citation>
    <scope>NUCLEOTIDE SEQUENCE [LARGE SCALE GENOMIC DNA]</scope>
    <source>
        <strain evidence="2">JIC</strain>
    </source>
</reference>
<dbReference type="AlphaFoldDB" id="A0AAW1GPT8"/>
<sequence>MDVTCKCQYAHEQEKLGSFRNRFRDLKKQETLQVNKPKSSPSSSSASSRNVFSPYDKATTPGTSSPSSSSTSKPTNPSPLLSKKWSPLDDGITVSLPGSIDDPPTKAEVRSYISNVLYGPTTRKRLPVFCDICPV</sequence>
<feature type="compositionally biased region" description="Low complexity" evidence="1">
    <location>
        <begin position="59"/>
        <end position="84"/>
    </location>
</feature>
<dbReference type="Proteomes" id="UP001443914">
    <property type="component" value="Unassembled WGS sequence"/>
</dbReference>
<protein>
    <submittedName>
        <fullName evidence="2">Uncharacterized protein</fullName>
    </submittedName>
</protein>
<dbReference type="EMBL" id="JBDFQZ010000014">
    <property type="protein sequence ID" value="KAK9665922.1"/>
    <property type="molecule type" value="Genomic_DNA"/>
</dbReference>
<gene>
    <name evidence="2" type="ORF">RND81_14G146100</name>
</gene>
<evidence type="ECO:0000313" key="3">
    <source>
        <dbReference type="Proteomes" id="UP001443914"/>
    </source>
</evidence>
<name>A0AAW1GPT8_SAPOF</name>
<evidence type="ECO:0000256" key="1">
    <source>
        <dbReference type="SAM" id="MobiDB-lite"/>
    </source>
</evidence>
<feature type="region of interest" description="Disordered" evidence="1">
    <location>
        <begin position="29"/>
        <end position="105"/>
    </location>
</feature>
<accession>A0AAW1GPT8</accession>
<keyword evidence="3" id="KW-1185">Reference proteome</keyword>
<comment type="caution">
    <text evidence="2">The sequence shown here is derived from an EMBL/GenBank/DDBJ whole genome shotgun (WGS) entry which is preliminary data.</text>
</comment>
<feature type="compositionally biased region" description="Low complexity" evidence="1">
    <location>
        <begin position="36"/>
        <end position="48"/>
    </location>
</feature>
<evidence type="ECO:0000313" key="2">
    <source>
        <dbReference type="EMBL" id="KAK9665922.1"/>
    </source>
</evidence>
<organism evidence="2 3">
    <name type="scientific">Saponaria officinalis</name>
    <name type="common">Common soapwort</name>
    <name type="synonym">Lychnis saponaria</name>
    <dbReference type="NCBI Taxonomy" id="3572"/>
    <lineage>
        <taxon>Eukaryota</taxon>
        <taxon>Viridiplantae</taxon>
        <taxon>Streptophyta</taxon>
        <taxon>Embryophyta</taxon>
        <taxon>Tracheophyta</taxon>
        <taxon>Spermatophyta</taxon>
        <taxon>Magnoliopsida</taxon>
        <taxon>eudicotyledons</taxon>
        <taxon>Gunneridae</taxon>
        <taxon>Pentapetalae</taxon>
        <taxon>Caryophyllales</taxon>
        <taxon>Caryophyllaceae</taxon>
        <taxon>Caryophylleae</taxon>
        <taxon>Saponaria</taxon>
    </lineage>
</organism>